<reference evidence="5 6" key="2">
    <citation type="submission" date="2016-02" db="EMBL/GenBank/DDBJ databases">
        <authorList>
            <person name="Wen L."/>
            <person name="He K."/>
            <person name="Yang H."/>
        </authorList>
    </citation>
    <scope>NUCLEOTIDE SEQUENCE [LARGE SCALE GENOMIC DNA]</scope>
    <source>
        <strain evidence="5 6">AGD 8-3</strain>
    </source>
</reference>
<evidence type="ECO:0000256" key="3">
    <source>
        <dbReference type="ARBA" id="ARBA00023163"/>
    </source>
</evidence>
<dbReference type="SUPFAM" id="SSF46785">
    <property type="entry name" value="Winged helix' DNA-binding domain"/>
    <property type="match status" value="1"/>
</dbReference>
<dbReference type="RefSeq" id="WP_316935858.1">
    <property type="nucleotide sequence ID" value="NZ_CP014226.1"/>
</dbReference>
<reference evidence="5 6" key="1">
    <citation type="journal article" date="2016" name="Genome Announc.">
        <title>Draft Genome Sequence of 'Halomonas chromatireducens' Strain AGD 8-3, a Haloalkaliphilic Chromate- and Selenite-Reducing Gammaproteobacterium.</title>
        <authorList>
            <person name="Sharko F.S."/>
            <person name="Shapovalova A.A."/>
            <person name="Tsygankova S.V."/>
            <person name="Komova A.V."/>
            <person name="Boulygina E.S."/>
            <person name="Teslyuk A.B."/>
            <person name="Gotovtsev P.M."/>
            <person name="Namsaraev Z.B."/>
            <person name="Khijniak T.V."/>
            <person name="Nedoluzhko A.V."/>
            <person name="Vasilov R.G."/>
        </authorList>
    </citation>
    <scope>NUCLEOTIDE SEQUENCE [LARGE SCALE GENOMIC DNA]</scope>
    <source>
        <strain evidence="5 6">AGD 8-3</strain>
    </source>
</reference>
<evidence type="ECO:0000313" key="5">
    <source>
        <dbReference type="EMBL" id="AMD02504.1"/>
    </source>
</evidence>
<dbReference type="GO" id="GO:0006355">
    <property type="term" value="P:regulation of DNA-templated transcription"/>
    <property type="evidence" value="ECO:0007669"/>
    <property type="project" value="InterPro"/>
</dbReference>
<dbReference type="InterPro" id="IPR036390">
    <property type="entry name" value="WH_DNA-bd_sf"/>
</dbReference>
<dbReference type="SUPFAM" id="SSF51206">
    <property type="entry name" value="cAMP-binding domain-like"/>
    <property type="match status" value="1"/>
</dbReference>
<dbReference type="STRING" id="507626.LOKO_03464"/>
<evidence type="ECO:0000259" key="4">
    <source>
        <dbReference type="PROSITE" id="PS51063"/>
    </source>
</evidence>
<dbReference type="CDD" id="cd00092">
    <property type="entry name" value="HTH_CRP"/>
    <property type="match status" value="1"/>
</dbReference>
<dbReference type="Gene3D" id="1.10.10.10">
    <property type="entry name" value="Winged helix-like DNA-binding domain superfamily/Winged helix DNA-binding domain"/>
    <property type="match status" value="1"/>
</dbReference>
<dbReference type="PATRIC" id="fig|507626.3.peg.3464"/>
<dbReference type="EMBL" id="CP014226">
    <property type="protein sequence ID" value="AMD02504.1"/>
    <property type="molecule type" value="Genomic_DNA"/>
</dbReference>
<keyword evidence="3" id="KW-0804">Transcription</keyword>
<dbReference type="PROSITE" id="PS51063">
    <property type="entry name" value="HTH_CRP_2"/>
    <property type="match status" value="1"/>
</dbReference>
<dbReference type="PRINTS" id="PR00034">
    <property type="entry name" value="HTHCRP"/>
</dbReference>
<dbReference type="Gene3D" id="2.60.120.10">
    <property type="entry name" value="Jelly Rolls"/>
    <property type="match status" value="1"/>
</dbReference>
<dbReference type="GO" id="GO:0003677">
    <property type="term" value="F:DNA binding"/>
    <property type="evidence" value="ECO:0007669"/>
    <property type="project" value="UniProtKB-KW"/>
</dbReference>
<evidence type="ECO:0000256" key="1">
    <source>
        <dbReference type="ARBA" id="ARBA00023015"/>
    </source>
</evidence>
<keyword evidence="1" id="KW-0805">Transcription regulation</keyword>
<name>A0A0X8HH42_9GAMM</name>
<dbReference type="SMART" id="SM00419">
    <property type="entry name" value="HTH_CRP"/>
    <property type="match status" value="1"/>
</dbReference>
<dbReference type="AlphaFoldDB" id="A0A0X8HH42"/>
<dbReference type="InterPro" id="IPR014710">
    <property type="entry name" value="RmlC-like_jellyroll"/>
</dbReference>
<evidence type="ECO:0000313" key="6">
    <source>
        <dbReference type="Proteomes" id="UP000063387"/>
    </source>
</evidence>
<organism evidence="5 6">
    <name type="scientific">Halomonas chromatireducens</name>
    <dbReference type="NCBI Taxonomy" id="507626"/>
    <lineage>
        <taxon>Bacteria</taxon>
        <taxon>Pseudomonadati</taxon>
        <taxon>Pseudomonadota</taxon>
        <taxon>Gammaproteobacteria</taxon>
        <taxon>Oceanospirillales</taxon>
        <taxon>Halomonadaceae</taxon>
        <taxon>Halomonas</taxon>
    </lineage>
</organism>
<dbReference type="InterPro" id="IPR018490">
    <property type="entry name" value="cNMP-bd_dom_sf"/>
</dbReference>
<dbReference type="KEGG" id="hco:LOKO_03464"/>
<evidence type="ECO:0000256" key="2">
    <source>
        <dbReference type="ARBA" id="ARBA00023125"/>
    </source>
</evidence>
<dbReference type="InterPro" id="IPR036388">
    <property type="entry name" value="WH-like_DNA-bd_sf"/>
</dbReference>
<gene>
    <name evidence="5" type="primary">fixK</name>
    <name evidence="5" type="ORF">LOKO_03464</name>
</gene>
<keyword evidence="6" id="KW-1185">Reference proteome</keyword>
<feature type="domain" description="HTH crp-type" evidence="4">
    <location>
        <begin position="148"/>
        <end position="222"/>
    </location>
</feature>
<sequence length="253" mass="28494">MTLLDTVVMQGLDSHGVLTADDKTLLLSLELNARRVTAGEVLWQEVADVDLFCVVKEGWAYSYRNLGNGSMQILKIYLPGDIIGMRDFGFSRRLAGVAMINEGVICPFSYQQLFELFARSSSLAAGIIATTVRQQAMLTERLVYLGRYAAHERLAHFLYELYLRLKRINAVEENGFFMPLSQEQIGDALGLSAVHVSRTFSMLRDEGLVERDRQHVVLPDPQALARLVEFNDTYIDESLPPAFQNFLSLNRIA</sequence>
<dbReference type="InterPro" id="IPR012318">
    <property type="entry name" value="HTH_CRP"/>
</dbReference>
<keyword evidence="2" id="KW-0238">DNA-binding</keyword>
<protein>
    <submittedName>
        <fullName evidence="5">Nitrogen fixation regulation protein FixK</fullName>
    </submittedName>
</protein>
<accession>A0A0X8HH42</accession>
<dbReference type="Pfam" id="PF00027">
    <property type="entry name" value="cNMP_binding"/>
    <property type="match status" value="1"/>
</dbReference>
<proteinExistence type="predicted"/>
<dbReference type="Proteomes" id="UP000063387">
    <property type="component" value="Chromosome"/>
</dbReference>
<dbReference type="InterPro" id="IPR000595">
    <property type="entry name" value="cNMP-bd_dom"/>
</dbReference>
<dbReference type="CDD" id="cd00038">
    <property type="entry name" value="CAP_ED"/>
    <property type="match status" value="1"/>
</dbReference>
<dbReference type="Pfam" id="PF13545">
    <property type="entry name" value="HTH_Crp_2"/>
    <property type="match status" value="1"/>
</dbReference>